<feature type="compositionally biased region" description="Basic and acidic residues" evidence="1">
    <location>
        <begin position="306"/>
        <end position="315"/>
    </location>
</feature>
<dbReference type="EMBL" id="JARJCW010000058">
    <property type="protein sequence ID" value="KAJ7201546.1"/>
    <property type="molecule type" value="Genomic_DNA"/>
</dbReference>
<sequence>MHPYSVPELTSGSEIAIQQRIYVFQATREGSIRFGCKIRGSTGDTTRHLSVPGDASGPRVRVQSDSDVKSAAALVTPQGISVFRGTLQGPMHPYSVPELTSGSEIAIQQRIYVFQAIPLVTPQGISVFRGTLQDPMHPYSVPELTSGSEIAIQQRIYVFQATREGSIRFGCKIRGSTGDTTRHLSVPGDASGLKLRTSVRTRGCQYGYPSQKPAGMASAGMGVSVGIDTRGCGSRFGTATGTPTGTRVCLVSDQSRGRARALCSTITPAWFPTLRSSAANNVWPKHASGIKVSHPLSLMPSKKRKGDAPHNDSNKRAKNTSG</sequence>
<dbReference type="AlphaFoldDB" id="A0AAD6V774"/>
<feature type="region of interest" description="Disordered" evidence="1">
    <location>
        <begin position="293"/>
        <end position="322"/>
    </location>
</feature>
<keyword evidence="3" id="KW-1185">Reference proteome</keyword>
<accession>A0AAD6V774</accession>
<reference evidence="2" key="1">
    <citation type="submission" date="2023-03" db="EMBL/GenBank/DDBJ databases">
        <title>Massive genome expansion in bonnet fungi (Mycena s.s.) driven by repeated elements and novel gene families across ecological guilds.</title>
        <authorList>
            <consortium name="Lawrence Berkeley National Laboratory"/>
            <person name="Harder C.B."/>
            <person name="Miyauchi S."/>
            <person name="Viragh M."/>
            <person name="Kuo A."/>
            <person name="Thoen E."/>
            <person name="Andreopoulos B."/>
            <person name="Lu D."/>
            <person name="Skrede I."/>
            <person name="Drula E."/>
            <person name="Henrissat B."/>
            <person name="Morin E."/>
            <person name="Kohler A."/>
            <person name="Barry K."/>
            <person name="LaButti K."/>
            <person name="Morin E."/>
            <person name="Salamov A."/>
            <person name="Lipzen A."/>
            <person name="Mereny Z."/>
            <person name="Hegedus B."/>
            <person name="Baldrian P."/>
            <person name="Stursova M."/>
            <person name="Weitz H."/>
            <person name="Taylor A."/>
            <person name="Grigoriev I.V."/>
            <person name="Nagy L.G."/>
            <person name="Martin F."/>
            <person name="Kauserud H."/>
        </authorList>
    </citation>
    <scope>NUCLEOTIDE SEQUENCE</scope>
    <source>
        <strain evidence="2">9144</strain>
    </source>
</reference>
<proteinExistence type="predicted"/>
<gene>
    <name evidence="2" type="ORF">GGX14DRAFT_399889</name>
</gene>
<evidence type="ECO:0000313" key="2">
    <source>
        <dbReference type="EMBL" id="KAJ7201546.1"/>
    </source>
</evidence>
<dbReference type="Proteomes" id="UP001219525">
    <property type="component" value="Unassembled WGS sequence"/>
</dbReference>
<evidence type="ECO:0000256" key="1">
    <source>
        <dbReference type="SAM" id="MobiDB-lite"/>
    </source>
</evidence>
<organism evidence="2 3">
    <name type="scientific">Mycena pura</name>
    <dbReference type="NCBI Taxonomy" id="153505"/>
    <lineage>
        <taxon>Eukaryota</taxon>
        <taxon>Fungi</taxon>
        <taxon>Dikarya</taxon>
        <taxon>Basidiomycota</taxon>
        <taxon>Agaricomycotina</taxon>
        <taxon>Agaricomycetes</taxon>
        <taxon>Agaricomycetidae</taxon>
        <taxon>Agaricales</taxon>
        <taxon>Marasmiineae</taxon>
        <taxon>Mycenaceae</taxon>
        <taxon>Mycena</taxon>
    </lineage>
</organism>
<name>A0AAD6V774_9AGAR</name>
<comment type="caution">
    <text evidence="2">The sequence shown here is derived from an EMBL/GenBank/DDBJ whole genome shotgun (WGS) entry which is preliminary data.</text>
</comment>
<evidence type="ECO:0000313" key="3">
    <source>
        <dbReference type="Proteomes" id="UP001219525"/>
    </source>
</evidence>
<protein>
    <submittedName>
        <fullName evidence="2">Uncharacterized protein</fullName>
    </submittedName>
</protein>